<dbReference type="EMBL" id="CP051682">
    <property type="protein sequence ID" value="QJD95094.1"/>
    <property type="molecule type" value="Genomic_DNA"/>
</dbReference>
<reference evidence="1 2" key="1">
    <citation type="submission" date="2020-04" db="EMBL/GenBank/DDBJ databases">
        <title>Genome sequencing of novel species.</title>
        <authorList>
            <person name="Heo J."/>
            <person name="Kim S.-J."/>
            <person name="Kim J.-S."/>
            <person name="Hong S.-B."/>
            <person name="Kwon S.-W."/>
        </authorList>
    </citation>
    <scope>NUCLEOTIDE SEQUENCE [LARGE SCALE GENOMIC DNA]</scope>
    <source>
        <strain evidence="1 2">F39-2</strain>
    </source>
</reference>
<name>A0A7L5E0N0_9SPHI</name>
<dbReference type="KEGG" id="mrob:HH214_03975"/>
<evidence type="ECO:0000313" key="1">
    <source>
        <dbReference type="EMBL" id="QJD95094.1"/>
    </source>
</evidence>
<proteinExistence type="predicted"/>
<protein>
    <submittedName>
        <fullName evidence="1">Uncharacterized protein</fullName>
    </submittedName>
</protein>
<evidence type="ECO:0000313" key="2">
    <source>
        <dbReference type="Proteomes" id="UP000503278"/>
    </source>
</evidence>
<dbReference type="AlphaFoldDB" id="A0A7L5E0N0"/>
<sequence length="140" mass="16006">MKEEIKNVQLRFSCSENWNEMPKAEGGRYCDKCQKKVYDFTDSKVADFQRILAENNHNVCGRFTRQQMHVQPVILPFWKKWLSAAMVILGINLTNCKSNSSQPLLGDTVRIAPTDSTIQLNDSIKNTPVNKVKTDSKTLK</sequence>
<gene>
    <name evidence="1" type="ORF">HH214_03975</name>
</gene>
<organism evidence="1 2">
    <name type="scientific">Mucilaginibacter robiniae</name>
    <dbReference type="NCBI Taxonomy" id="2728022"/>
    <lineage>
        <taxon>Bacteria</taxon>
        <taxon>Pseudomonadati</taxon>
        <taxon>Bacteroidota</taxon>
        <taxon>Sphingobacteriia</taxon>
        <taxon>Sphingobacteriales</taxon>
        <taxon>Sphingobacteriaceae</taxon>
        <taxon>Mucilaginibacter</taxon>
    </lineage>
</organism>
<accession>A0A7L5E0N0</accession>
<keyword evidence="2" id="KW-1185">Reference proteome</keyword>
<dbReference type="Proteomes" id="UP000503278">
    <property type="component" value="Chromosome"/>
</dbReference>
<dbReference type="RefSeq" id="WP_169606111.1">
    <property type="nucleotide sequence ID" value="NZ_CP051682.1"/>
</dbReference>